<evidence type="ECO:0000313" key="3">
    <source>
        <dbReference type="Proteomes" id="UP000193224"/>
    </source>
</evidence>
<protein>
    <recommendedName>
        <fullName evidence="4">Periplasmic heavy metal sensor</fullName>
    </recommendedName>
</protein>
<accession>A0A1X7BMZ6</accession>
<evidence type="ECO:0008006" key="4">
    <source>
        <dbReference type="Google" id="ProtNLM"/>
    </source>
</evidence>
<dbReference type="OrthoDB" id="7865640at2"/>
<evidence type="ECO:0000256" key="1">
    <source>
        <dbReference type="SAM" id="Phobius"/>
    </source>
</evidence>
<keyword evidence="1" id="KW-0812">Transmembrane</keyword>
<dbReference type="Proteomes" id="UP000193224">
    <property type="component" value="Unassembled WGS sequence"/>
</dbReference>
<gene>
    <name evidence="2" type="ORF">ROA7745_00801</name>
</gene>
<dbReference type="Pfam" id="PF13801">
    <property type="entry name" value="Metal_resist"/>
    <property type="match status" value="1"/>
</dbReference>
<keyword evidence="3" id="KW-1185">Reference proteome</keyword>
<keyword evidence="1" id="KW-1133">Transmembrane helix</keyword>
<name>A0A1X7BMZ6_9RHOB</name>
<dbReference type="EMBL" id="FWXB01000002">
    <property type="protein sequence ID" value="SMC10992.1"/>
    <property type="molecule type" value="Genomic_DNA"/>
</dbReference>
<keyword evidence="1" id="KW-0472">Membrane</keyword>
<dbReference type="AlphaFoldDB" id="A0A1X7BMZ6"/>
<proteinExistence type="predicted"/>
<organism evidence="2 3">
    <name type="scientific">Roseovarius aestuarii</name>
    <dbReference type="NCBI Taxonomy" id="475083"/>
    <lineage>
        <taxon>Bacteria</taxon>
        <taxon>Pseudomonadati</taxon>
        <taxon>Pseudomonadota</taxon>
        <taxon>Alphaproteobacteria</taxon>
        <taxon>Rhodobacterales</taxon>
        <taxon>Roseobacteraceae</taxon>
        <taxon>Roseovarius</taxon>
    </lineage>
</organism>
<reference evidence="2 3" key="1">
    <citation type="submission" date="2017-03" db="EMBL/GenBank/DDBJ databases">
        <authorList>
            <person name="Afonso C.L."/>
            <person name="Miller P.J."/>
            <person name="Scott M.A."/>
            <person name="Spackman E."/>
            <person name="Goraichik I."/>
            <person name="Dimitrov K.M."/>
            <person name="Suarez D.L."/>
            <person name="Swayne D.E."/>
        </authorList>
    </citation>
    <scope>NUCLEOTIDE SEQUENCE [LARGE SCALE GENOMIC DNA]</scope>
    <source>
        <strain evidence="2 3">CECT 7745</strain>
    </source>
</reference>
<sequence>MAAESNDKGAGAKRWVRVLLVVSLALNLLFIGSIAGAMLTHSKWRSHHPPRLDMAAGPLTQALSREDRRAIGREMRKAYRSAGANRADLQAGFEALIADLKQEPFDSEAVAKHLERHRGVFDERLALGQTLLLERLTQMQPDERADYAARLLDALQQRKHWKGHRD</sequence>
<dbReference type="RefSeq" id="WP_085798952.1">
    <property type="nucleotide sequence ID" value="NZ_FWXB01000002.1"/>
</dbReference>
<feature type="transmembrane region" description="Helical" evidence="1">
    <location>
        <begin position="15"/>
        <end position="39"/>
    </location>
</feature>
<dbReference type="InterPro" id="IPR025961">
    <property type="entry name" value="Metal_resist"/>
</dbReference>
<evidence type="ECO:0000313" key="2">
    <source>
        <dbReference type="EMBL" id="SMC10992.1"/>
    </source>
</evidence>